<evidence type="ECO:0000313" key="3">
    <source>
        <dbReference type="Proteomes" id="UP000290288"/>
    </source>
</evidence>
<sequence>MVGPLRSIELSVRNLDAIFQVPGTELYLMHSRREASLFCIDAKEGKLVAGPLGASSWILDVSPGQDDPGRYSMGLLLSGWDHPSIAIACLEYGLGEGKDEVKLSYSFRRSLDDSSRYWAIFMTRELVGVMVNPAQNHEEDRLGILAYNIASGAQTMIETDIAPPADENVRSGTSIYDDDLFFLVECPRDSRLYRCPRSLLPTNDKLEHPKIQQLKDADQQYCVRTHWGSQPGIVESYTEGALSADPHYGVPAVSIHRHVLQLEEDEVEVEDGATREIMRSRMEVRFWTSSKEEAKKNGGSLSSDEGSSELEGSATPDKPTLIPHSSAYVRGIVQDTATVGGAWVLMLIPPSGRMAAMILNVGEEHSPVLGLVRFNTESKECTTHTLELPEEIPMSDIYGLTLDDNCGQVSLLDTHGFMHIVSYA</sequence>
<accession>A0A4V1Q5A8</accession>
<dbReference type="EMBL" id="SDEE01000011">
    <property type="protein sequence ID" value="RXW24938.1"/>
    <property type="molecule type" value="Genomic_DNA"/>
</dbReference>
<evidence type="ECO:0008006" key="4">
    <source>
        <dbReference type="Google" id="ProtNLM"/>
    </source>
</evidence>
<gene>
    <name evidence="2" type="ORF">EST38_g894</name>
</gene>
<organism evidence="2 3">
    <name type="scientific">Candolleomyces aberdarensis</name>
    <dbReference type="NCBI Taxonomy" id="2316362"/>
    <lineage>
        <taxon>Eukaryota</taxon>
        <taxon>Fungi</taxon>
        <taxon>Dikarya</taxon>
        <taxon>Basidiomycota</taxon>
        <taxon>Agaricomycotina</taxon>
        <taxon>Agaricomycetes</taxon>
        <taxon>Agaricomycetidae</taxon>
        <taxon>Agaricales</taxon>
        <taxon>Agaricineae</taxon>
        <taxon>Psathyrellaceae</taxon>
        <taxon>Candolleomyces</taxon>
    </lineage>
</organism>
<dbReference type="Proteomes" id="UP000290288">
    <property type="component" value="Unassembled WGS sequence"/>
</dbReference>
<name>A0A4V1Q5A8_9AGAR</name>
<protein>
    <recommendedName>
        <fullName evidence="4">Cleavage/polyadenylation specificity factor A subunit N-terminal domain-containing protein</fullName>
    </recommendedName>
</protein>
<proteinExistence type="predicted"/>
<dbReference type="AlphaFoldDB" id="A0A4V1Q5A8"/>
<dbReference type="OrthoDB" id="2937711at2759"/>
<reference evidence="2 3" key="1">
    <citation type="submission" date="2019-01" db="EMBL/GenBank/DDBJ databases">
        <title>Draft genome sequence of Psathyrella aberdarensis IHI B618.</title>
        <authorList>
            <person name="Buettner E."/>
            <person name="Kellner H."/>
        </authorList>
    </citation>
    <scope>NUCLEOTIDE SEQUENCE [LARGE SCALE GENOMIC DNA]</scope>
    <source>
        <strain evidence="2 3">IHI B618</strain>
    </source>
</reference>
<keyword evidence="3" id="KW-1185">Reference proteome</keyword>
<evidence type="ECO:0000313" key="2">
    <source>
        <dbReference type="EMBL" id="RXW24938.1"/>
    </source>
</evidence>
<feature type="region of interest" description="Disordered" evidence="1">
    <location>
        <begin position="288"/>
        <end position="322"/>
    </location>
</feature>
<evidence type="ECO:0000256" key="1">
    <source>
        <dbReference type="SAM" id="MobiDB-lite"/>
    </source>
</evidence>
<comment type="caution">
    <text evidence="2">The sequence shown here is derived from an EMBL/GenBank/DDBJ whole genome shotgun (WGS) entry which is preliminary data.</text>
</comment>
<feature type="compositionally biased region" description="Low complexity" evidence="1">
    <location>
        <begin position="298"/>
        <end position="313"/>
    </location>
</feature>